<keyword evidence="3" id="KW-1185">Reference proteome</keyword>
<dbReference type="EMBL" id="JBBPEH010000016">
    <property type="protein sequence ID" value="KAK7529528.1"/>
    <property type="molecule type" value="Genomic_DNA"/>
</dbReference>
<keyword evidence="1" id="KW-0812">Transmembrane</keyword>
<evidence type="ECO:0000256" key="1">
    <source>
        <dbReference type="SAM" id="Phobius"/>
    </source>
</evidence>
<dbReference type="Proteomes" id="UP001360953">
    <property type="component" value="Unassembled WGS sequence"/>
</dbReference>
<protein>
    <submittedName>
        <fullName evidence="2">Uncharacterized protein</fullName>
    </submittedName>
</protein>
<reference evidence="2 3" key="1">
    <citation type="submission" date="2024-04" db="EMBL/GenBank/DDBJ databases">
        <title>Phyllosticta paracitricarpa is synonymous to the EU quarantine fungus P. citricarpa based on phylogenomic analyses.</title>
        <authorList>
            <consortium name="Lawrence Berkeley National Laboratory"/>
            <person name="Van ingen-buijs V.A."/>
            <person name="Van westerhoven A.C."/>
            <person name="Haridas S."/>
            <person name="Skiadas P."/>
            <person name="Martin F."/>
            <person name="Groenewald J.Z."/>
            <person name="Crous P.W."/>
            <person name="Seidl M.F."/>
        </authorList>
    </citation>
    <scope>NUCLEOTIDE SEQUENCE [LARGE SCALE GENOMIC DNA]</scope>
    <source>
        <strain evidence="2 3">CPC 17464</strain>
    </source>
</reference>
<evidence type="ECO:0000313" key="2">
    <source>
        <dbReference type="EMBL" id="KAK7529528.1"/>
    </source>
</evidence>
<sequence length="159" mass="17929">MRDVSFSSLWELFSGQAALLILCFVFLFPYFFSFAEKVRVRSIPLNIAPTEKFARGIPSPRAVAPSSPWNFLHRRDESFSVVPLLSLEVVPGQAGSKHHAESPLVLSRRLGIRCAIKMHNRGKRELRGFLGGAQGKDPDEEGRRRLQQHLTADCSWLDP</sequence>
<feature type="transmembrane region" description="Helical" evidence="1">
    <location>
        <begin position="12"/>
        <end position="32"/>
    </location>
</feature>
<organism evidence="2 3">
    <name type="scientific">Phyllosticta citribraziliensis</name>
    <dbReference type="NCBI Taxonomy" id="989973"/>
    <lineage>
        <taxon>Eukaryota</taxon>
        <taxon>Fungi</taxon>
        <taxon>Dikarya</taxon>
        <taxon>Ascomycota</taxon>
        <taxon>Pezizomycotina</taxon>
        <taxon>Dothideomycetes</taxon>
        <taxon>Dothideomycetes incertae sedis</taxon>
        <taxon>Botryosphaeriales</taxon>
        <taxon>Phyllostictaceae</taxon>
        <taxon>Phyllosticta</taxon>
    </lineage>
</organism>
<name>A0ABR1L2R2_9PEZI</name>
<proteinExistence type="predicted"/>
<accession>A0ABR1L2R2</accession>
<evidence type="ECO:0000313" key="3">
    <source>
        <dbReference type="Proteomes" id="UP001360953"/>
    </source>
</evidence>
<keyword evidence="1" id="KW-0472">Membrane</keyword>
<comment type="caution">
    <text evidence="2">The sequence shown here is derived from an EMBL/GenBank/DDBJ whole genome shotgun (WGS) entry which is preliminary data.</text>
</comment>
<dbReference type="RefSeq" id="XP_066649978.1">
    <property type="nucleotide sequence ID" value="XM_066794239.1"/>
</dbReference>
<keyword evidence="1" id="KW-1133">Transmembrane helix</keyword>
<gene>
    <name evidence="2" type="ORF">J3D65DRAFT_169290</name>
</gene>
<dbReference type="GeneID" id="92027145"/>